<keyword evidence="1" id="KW-0732">Signal</keyword>
<dbReference type="Proteomes" id="UP001500353">
    <property type="component" value="Unassembled WGS sequence"/>
</dbReference>
<feature type="signal peptide" evidence="1">
    <location>
        <begin position="1"/>
        <end position="22"/>
    </location>
</feature>
<evidence type="ECO:0000313" key="3">
    <source>
        <dbReference type="Proteomes" id="UP001500353"/>
    </source>
</evidence>
<sequence length="268" mass="29078">MINMKKTLIISFSILSTIYLKAQIGVGISDPATSAVLDITSTNKGTLFPRVALIATNNKAPLSGDIPNGTLVFNTVSNGTDATAVFPGVYQWNNGEWIYPSTMGEPKSKAVKFTNSVSSTTNFNSTTVASPANIDIFNTASFNDDTNIFEKVNDYQLRIKQAGLYLISASLALKQNPATQGSEVYDYIYFNLDGNLASSSIATLPPQYNPSRININGRFVFNSNSYIYATAGQILTLHSKRWKDGSAYNGTVNFDTNSLSSVTIIKLK</sequence>
<organism evidence="2 3">
    <name type="scientific">Chryseobacterium ginsengisoli</name>
    <dbReference type="NCBI Taxonomy" id="363853"/>
    <lineage>
        <taxon>Bacteria</taxon>
        <taxon>Pseudomonadati</taxon>
        <taxon>Bacteroidota</taxon>
        <taxon>Flavobacteriia</taxon>
        <taxon>Flavobacteriales</taxon>
        <taxon>Weeksellaceae</taxon>
        <taxon>Chryseobacterium group</taxon>
        <taxon>Chryseobacterium</taxon>
    </lineage>
</organism>
<evidence type="ECO:0000256" key="1">
    <source>
        <dbReference type="SAM" id="SignalP"/>
    </source>
</evidence>
<keyword evidence="3" id="KW-1185">Reference proteome</keyword>
<proteinExistence type="predicted"/>
<dbReference type="EMBL" id="BAABHX010000011">
    <property type="protein sequence ID" value="GAA5102300.1"/>
    <property type="molecule type" value="Genomic_DNA"/>
</dbReference>
<accession>A0ABP9MUN4</accession>
<evidence type="ECO:0008006" key="4">
    <source>
        <dbReference type="Google" id="ProtNLM"/>
    </source>
</evidence>
<name>A0ABP9MUN4_9FLAO</name>
<reference evidence="3" key="1">
    <citation type="journal article" date="2019" name="Int. J. Syst. Evol. Microbiol.">
        <title>The Global Catalogue of Microorganisms (GCM) 10K type strain sequencing project: providing services to taxonomists for standard genome sequencing and annotation.</title>
        <authorList>
            <consortium name="The Broad Institute Genomics Platform"/>
            <consortium name="The Broad Institute Genome Sequencing Center for Infectious Disease"/>
            <person name="Wu L."/>
            <person name="Ma J."/>
        </authorList>
    </citation>
    <scope>NUCLEOTIDE SEQUENCE [LARGE SCALE GENOMIC DNA]</scope>
    <source>
        <strain evidence="3">JCM 18019</strain>
    </source>
</reference>
<evidence type="ECO:0000313" key="2">
    <source>
        <dbReference type="EMBL" id="GAA5102300.1"/>
    </source>
</evidence>
<feature type="chain" id="PRO_5045985618" description="C1q domain-containing protein" evidence="1">
    <location>
        <begin position="23"/>
        <end position="268"/>
    </location>
</feature>
<gene>
    <name evidence="2" type="ORF">GCM10023210_43170</name>
</gene>
<comment type="caution">
    <text evidence="2">The sequence shown here is derived from an EMBL/GenBank/DDBJ whole genome shotgun (WGS) entry which is preliminary data.</text>
</comment>
<protein>
    <recommendedName>
        <fullName evidence="4">C1q domain-containing protein</fullName>
    </recommendedName>
</protein>